<dbReference type="InterPro" id="IPR051687">
    <property type="entry name" value="Peroxisomal_Beta-Oxidation"/>
</dbReference>
<sequence length="289" mass="30648">MMAFKGQVMLLTGAGRGLGLAYARYLTALGATVVLQDTGADQSGYGEDAAVAETAAERLRDEGARVHAVAGALDSHEHCHHLIEKVLERHGRLDGLIHNAGWVAHQEIEGIEPASFDAMMTIAAKAPLWLAQAAWPAMKAAGGGRIVLTTSCRAIYPQYVQKGLASYAAAKMAALGIVNVLAREGAPHNIVVNAVSPVAKTRMWGVKDEPEELRPDEVAPGVAFLVSEACIEGGWVLRAANGQFHATRATEAEEVDYPRDLRGVCATSIDDIAANWSRIALPAVEPRSA</sequence>
<evidence type="ECO:0000256" key="1">
    <source>
        <dbReference type="ARBA" id="ARBA00006484"/>
    </source>
</evidence>
<keyword evidence="6" id="KW-1185">Reference proteome</keyword>
<dbReference type="PRINTS" id="PR00080">
    <property type="entry name" value="SDRFAMILY"/>
</dbReference>
<keyword evidence="2 5" id="KW-0560">Oxidoreductase</keyword>
<gene>
    <name evidence="5" type="ORF">KSP9073_00396</name>
</gene>
<dbReference type="InterPro" id="IPR002347">
    <property type="entry name" value="SDR_fam"/>
</dbReference>
<accession>A0A2R8CHN5</accession>
<dbReference type="PANTHER" id="PTHR45024:SF2">
    <property type="entry name" value="SCP2 DOMAIN-CONTAINING PROTEIN"/>
    <property type="match status" value="1"/>
</dbReference>
<dbReference type="EC" id="1.1.1.-" evidence="5"/>
<dbReference type="EMBL" id="ONZI01000001">
    <property type="protein sequence ID" value="SPJ32396.1"/>
    <property type="molecule type" value="Genomic_DNA"/>
</dbReference>
<dbReference type="InterPro" id="IPR057326">
    <property type="entry name" value="KR_dom"/>
</dbReference>
<evidence type="ECO:0000259" key="4">
    <source>
        <dbReference type="SMART" id="SM00822"/>
    </source>
</evidence>
<dbReference type="PROSITE" id="PS00061">
    <property type="entry name" value="ADH_SHORT"/>
    <property type="match status" value="1"/>
</dbReference>
<evidence type="ECO:0000313" key="5">
    <source>
        <dbReference type="EMBL" id="SPJ32396.1"/>
    </source>
</evidence>
<dbReference type="Gene3D" id="3.40.50.720">
    <property type="entry name" value="NAD(P)-binding Rossmann-like Domain"/>
    <property type="match status" value="1"/>
</dbReference>
<protein>
    <submittedName>
        <fullName evidence="5">Short-chain type dehydrogenase/reductase Rv0148</fullName>
        <ecNumber evidence="5">1.1.1.-</ecNumber>
    </submittedName>
</protein>
<dbReference type="SUPFAM" id="SSF51735">
    <property type="entry name" value="NAD(P)-binding Rossmann-fold domains"/>
    <property type="match status" value="1"/>
</dbReference>
<dbReference type="SMART" id="SM00822">
    <property type="entry name" value="PKS_KR"/>
    <property type="match status" value="1"/>
</dbReference>
<dbReference type="PANTHER" id="PTHR45024">
    <property type="entry name" value="DEHYDROGENASES, SHORT CHAIN"/>
    <property type="match status" value="1"/>
</dbReference>
<dbReference type="AlphaFoldDB" id="A0A2R8CHN5"/>
<dbReference type="OrthoDB" id="9804774at2"/>
<dbReference type="GO" id="GO:0016491">
    <property type="term" value="F:oxidoreductase activity"/>
    <property type="evidence" value="ECO:0007669"/>
    <property type="project" value="UniProtKB-KW"/>
</dbReference>
<feature type="domain" description="Ketoreductase" evidence="4">
    <location>
        <begin position="7"/>
        <end position="207"/>
    </location>
</feature>
<organism evidence="5 6">
    <name type="scientific">Kushneria phyllosphaerae</name>
    <dbReference type="NCBI Taxonomy" id="2100822"/>
    <lineage>
        <taxon>Bacteria</taxon>
        <taxon>Pseudomonadati</taxon>
        <taxon>Pseudomonadota</taxon>
        <taxon>Gammaproteobacteria</taxon>
        <taxon>Oceanospirillales</taxon>
        <taxon>Halomonadaceae</taxon>
        <taxon>Kushneria</taxon>
    </lineage>
</organism>
<proteinExistence type="inferred from homology"/>
<evidence type="ECO:0000256" key="3">
    <source>
        <dbReference type="RuleBase" id="RU000363"/>
    </source>
</evidence>
<dbReference type="Pfam" id="PF00106">
    <property type="entry name" value="adh_short"/>
    <property type="match status" value="1"/>
</dbReference>
<name>A0A2R8CHN5_9GAMM</name>
<comment type="similarity">
    <text evidence="1 3">Belongs to the short-chain dehydrogenases/reductases (SDR) family.</text>
</comment>
<dbReference type="Proteomes" id="UP000244934">
    <property type="component" value="Unassembled WGS sequence"/>
</dbReference>
<dbReference type="InterPro" id="IPR020904">
    <property type="entry name" value="Sc_DH/Rdtase_CS"/>
</dbReference>
<evidence type="ECO:0000256" key="2">
    <source>
        <dbReference type="ARBA" id="ARBA00023002"/>
    </source>
</evidence>
<dbReference type="PRINTS" id="PR00081">
    <property type="entry name" value="GDHRDH"/>
</dbReference>
<dbReference type="InterPro" id="IPR036291">
    <property type="entry name" value="NAD(P)-bd_dom_sf"/>
</dbReference>
<evidence type="ECO:0000313" key="6">
    <source>
        <dbReference type="Proteomes" id="UP000244934"/>
    </source>
</evidence>
<reference evidence="6" key="1">
    <citation type="submission" date="2018-03" db="EMBL/GenBank/DDBJ databases">
        <authorList>
            <person name="Navarro De La Torre S."/>
        </authorList>
    </citation>
    <scope>NUCLEOTIDE SEQUENCE [LARGE SCALE GENOMIC DNA]</scope>
    <source>
        <strain evidence="6">EAod3</strain>
    </source>
</reference>